<sequence length="92" mass="10728">METPNHGRIGERKFNGSEFMFDPVSDMNSSSYGPRVDPEMALMQENMRLRLEIERLELEMENEKGKRIELQAELNMFRALFSSATTTVRKIN</sequence>
<accession>A0ABR2RJU0</accession>
<evidence type="ECO:0000256" key="1">
    <source>
        <dbReference type="SAM" id="Coils"/>
    </source>
</evidence>
<feature type="coiled-coil region" evidence="1">
    <location>
        <begin position="39"/>
        <end position="73"/>
    </location>
</feature>
<keyword evidence="3" id="KW-1185">Reference proteome</keyword>
<keyword evidence="1" id="KW-0175">Coiled coil</keyword>
<protein>
    <submittedName>
        <fullName evidence="2">Uncharacterized protein</fullName>
    </submittedName>
</protein>
<dbReference type="Proteomes" id="UP001396334">
    <property type="component" value="Unassembled WGS sequence"/>
</dbReference>
<name>A0ABR2RJU0_9ROSI</name>
<reference evidence="2 3" key="1">
    <citation type="journal article" date="2024" name="G3 (Bethesda)">
        <title>Genome assembly of Hibiscus sabdariffa L. provides insights into metabolisms of medicinal natural products.</title>
        <authorList>
            <person name="Kim T."/>
        </authorList>
    </citation>
    <scope>NUCLEOTIDE SEQUENCE [LARGE SCALE GENOMIC DNA]</scope>
    <source>
        <strain evidence="2">TK-2024</strain>
        <tissue evidence="2">Old leaves</tissue>
    </source>
</reference>
<dbReference type="EMBL" id="JBBPBN010000022">
    <property type="protein sequence ID" value="KAK9013186.1"/>
    <property type="molecule type" value="Genomic_DNA"/>
</dbReference>
<comment type="caution">
    <text evidence="2">The sequence shown here is derived from an EMBL/GenBank/DDBJ whole genome shotgun (WGS) entry which is preliminary data.</text>
</comment>
<proteinExistence type="predicted"/>
<organism evidence="2 3">
    <name type="scientific">Hibiscus sabdariffa</name>
    <name type="common">roselle</name>
    <dbReference type="NCBI Taxonomy" id="183260"/>
    <lineage>
        <taxon>Eukaryota</taxon>
        <taxon>Viridiplantae</taxon>
        <taxon>Streptophyta</taxon>
        <taxon>Embryophyta</taxon>
        <taxon>Tracheophyta</taxon>
        <taxon>Spermatophyta</taxon>
        <taxon>Magnoliopsida</taxon>
        <taxon>eudicotyledons</taxon>
        <taxon>Gunneridae</taxon>
        <taxon>Pentapetalae</taxon>
        <taxon>rosids</taxon>
        <taxon>malvids</taxon>
        <taxon>Malvales</taxon>
        <taxon>Malvaceae</taxon>
        <taxon>Malvoideae</taxon>
        <taxon>Hibiscus</taxon>
    </lineage>
</organism>
<evidence type="ECO:0000313" key="3">
    <source>
        <dbReference type="Proteomes" id="UP001396334"/>
    </source>
</evidence>
<gene>
    <name evidence="2" type="ORF">V6N11_041205</name>
</gene>
<evidence type="ECO:0000313" key="2">
    <source>
        <dbReference type="EMBL" id="KAK9013186.1"/>
    </source>
</evidence>